<gene>
    <name evidence="2" type="ORF">HO133_003539</name>
</gene>
<sequence>MAAPQHLKQRVSEDNGLPWTQHPDYVEVCRTISRSGDPTSYNPPHHHGPSPTDRTQFSVGLAGFNVNNLPDVFYHLWPSKEWWDHAKSEKPSQKMDANGNLMFERTPRDWAPRPLLDFPILKNLDTISSGVPAWFIELLMRMDGRLDWKDILMRIKYPGGRREDEKIFRNTLQQRMGRARDKFSMVSWRDTAGISNAVRDRVLSRLTPAQLAARGGLGTTRGITPGSRDSQGRVIPVPGRRARGTANAGTTAAQVQQPQVQTAHAGPSNAPLQQNHPNTDAGFATVNLAQTQPSGSQEGSRIDQPNVQTNPATHPSASSGFFPNRRRSADTNTTMVDPQEYHSSTSYAAHTSPQPYSSRTSNAGPSYKATLPIMGGRNASNAAEGVTQHKQPSAAHVGDEYTQHVPNNTPYAEPSANQYSQHREKHAGLLSGNYIQTVTSHTGALTSQQNIRLVPYSSSSEGSDGVDEKDGRYEDYDSNHSDDRDEDEEDKENDEGYGDAEDDVEMPLAEEDPRMKKLTANERRELERYLEQDRIRTQMCLDGRISLVELMSVMQSNEAELKSGLKRARGDISDDDEVEEMHNRRAKRTKRGVAAVSGNQPLSETHRPTYSGFDKPQPGPSGEYHRQGALANTYRRPTSRPIGSAVQRLHNDRLRRPAPKATHQKTTPDYTQPDMVMGDEEYNIYNFQIDSQQPQQPPQQRNGLGDGIFHSDVEQPRPGLQPYQSQQEIDMGNANTYTNTGELQSRPSSRRQRQAGSERFSSVLNPAVEEVSGDALAHVPEISLEGYNSHDCGDQSNPVEPTRIDANSAPRRAYQQPTASSVRDDPFFSDELFNGMLDGQPNANHVGSMYTRAQQQEIDDYYQRLMAPRARVEHEGGTPEDVMPPPPRFREAELQTVFVADLLDPNSRPQAAQAHIPYNVPVASVQVGNAPPVAQTPSDDSLVVGDITSWDPAWSAFANDHDAGPLLRGHYPDEYP</sequence>
<feature type="region of interest" description="Disordered" evidence="1">
    <location>
        <begin position="575"/>
        <end position="675"/>
    </location>
</feature>
<evidence type="ECO:0000313" key="3">
    <source>
        <dbReference type="Proteomes" id="UP000593566"/>
    </source>
</evidence>
<reference evidence="2 3" key="1">
    <citation type="journal article" date="2020" name="Genomics">
        <title>Complete, high-quality genomes from long-read metagenomic sequencing of two wolf lichen thalli reveals enigmatic genome architecture.</title>
        <authorList>
            <person name="McKenzie S.K."/>
            <person name="Walston R.F."/>
            <person name="Allen J.L."/>
        </authorList>
    </citation>
    <scope>NUCLEOTIDE SEQUENCE [LARGE SCALE GENOMIC DNA]</scope>
    <source>
        <strain evidence="2">WasteWater1</strain>
    </source>
</reference>
<protein>
    <submittedName>
        <fullName evidence="2">Uncharacterized protein</fullName>
    </submittedName>
</protein>
<feature type="compositionally biased region" description="Acidic residues" evidence="1">
    <location>
        <begin position="484"/>
        <end position="510"/>
    </location>
</feature>
<dbReference type="GeneID" id="59331950"/>
<proteinExistence type="predicted"/>
<dbReference type="Proteomes" id="UP000593566">
    <property type="component" value="Unassembled WGS sequence"/>
</dbReference>
<feature type="region of interest" description="Disordered" evidence="1">
    <location>
        <begin position="692"/>
        <end position="766"/>
    </location>
</feature>
<comment type="caution">
    <text evidence="2">The sequence shown here is derived from an EMBL/GenBank/DDBJ whole genome shotgun (WGS) entry which is preliminary data.</text>
</comment>
<feature type="region of interest" description="Disordered" evidence="1">
    <location>
        <begin position="450"/>
        <end position="519"/>
    </location>
</feature>
<feature type="region of interest" description="Disordered" evidence="1">
    <location>
        <begin position="787"/>
        <end position="825"/>
    </location>
</feature>
<feature type="compositionally biased region" description="Polar residues" evidence="1">
    <location>
        <begin position="330"/>
        <end position="364"/>
    </location>
</feature>
<name>A0A8H6CAJ6_9LECA</name>
<evidence type="ECO:0000313" key="2">
    <source>
        <dbReference type="EMBL" id="KAF6219714.1"/>
    </source>
</evidence>
<keyword evidence="3" id="KW-1185">Reference proteome</keyword>
<feature type="compositionally biased region" description="Polar residues" evidence="1">
    <location>
        <begin position="287"/>
        <end position="321"/>
    </location>
</feature>
<dbReference type="RefSeq" id="XP_037149149.1">
    <property type="nucleotide sequence ID" value="XM_037294461.1"/>
</dbReference>
<dbReference type="EMBL" id="JACCJB010000018">
    <property type="protein sequence ID" value="KAF6219714.1"/>
    <property type="molecule type" value="Genomic_DNA"/>
</dbReference>
<feature type="compositionally biased region" description="Basic and acidic residues" evidence="1">
    <location>
        <begin position="466"/>
        <end position="483"/>
    </location>
</feature>
<feature type="region of interest" description="Disordered" evidence="1">
    <location>
        <begin position="34"/>
        <end position="54"/>
    </location>
</feature>
<evidence type="ECO:0000256" key="1">
    <source>
        <dbReference type="SAM" id="MobiDB-lite"/>
    </source>
</evidence>
<organism evidence="2 3">
    <name type="scientific">Letharia lupina</name>
    <dbReference type="NCBI Taxonomy" id="560253"/>
    <lineage>
        <taxon>Eukaryota</taxon>
        <taxon>Fungi</taxon>
        <taxon>Dikarya</taxon>
        <taxon>Ascomycota</taxon>
        <taxon>Pezizomycotina</taxon>
        <taxon>Lecanoromycetes</taxon>
        <taxon>OSLEUM clade</taxon>
        <taxon>Lecanoromycetidae</taxon>
        <taxon>Lecanorales</taxon>
        <taxon>Lecanorineae</taxon>
        <taxon>Parmeliaceae</taxon>
        <taxon>Letharia</taxon>
    </lineage>
</organism>
<feature type="region of interest" description="Disordered" evidence="1">
    <location>
        <begin position="216"/>
        <end position="365"/>
    </location>
</feature>
<dbReference type="AlphaFoldDB" id="A0A8H6CAJ6"/>
<accession>A0A8H6CAJ6</accession>
<feature type="compositionally biased region" description="Low complexity" evidence="1">
    <location>
        <begin position="244"/>
        <end position="265"/>
    </location>
</feature>
<feature type="compositionally biased region" description="Polar residues" evidence="1">
    <location>
        <begin position="722"/>
        <end position="743"/>
    </location>
</feature>